<keyword evidence="3" id="KW-0658">Purine biosynthesis</keyword>
<dbReference type="EMBL" id="CP002353">
    <property type="protein sequence ID" value="ADV61252.1"/>
    <property type="molecule type" value="Genomic_DNA"/>
</dbReference>
<keyword evidence="6" id="KW-1185">Reference proteome</keyword>
<dbReference type="InterPro" id="IPR000362">
    <property type="entry name" value="Fumarate_lyase_fam"/>
</dbReference>
<comment type="catalytic activity">
    <reaction evidence="3">
        <text>N(6)-(1,2-dicarboxyethyl)-AMP = fumarate + AMP</text>
        <dbReference type="Rhea" id="RHEA:16853"/>
        <dbReference type="ChEBI" id="CHEBI:29806"/>
        <dbReference type="ChEBI" id="CHEBI:57567"/>
        <dbReference type="ChEBI" id="CHEBI:456215"/>
        <dbReference type="EC" id="4.3.2.2"/>
    </reaction>
</comment>
<evidence type="ECO:0000259" key="4">
    <source>
        <dbReference type="SMART" id="SM00998"/>
    </source>
</evidence>
<dbReference type="GO" id="GO:0005829">
    <property type="term" value="C:cytosol"/>
    <property type="evidence" value="ECO:0007669"/>
    <property type="project" value="TreeGrafter"/>
</dbReference>
<dbReference type="PRINTS" id="PR00149">
    <property type="entry name" value="FUMRATELYASE"/>
</dbReference>
<evidence type="ECO:0000256" key="1">
    <source>
        <dbReference type="ARBA" id="ARBA00023239"/>
    </source>
</evidence>
<sequence length="483" mass="53928">MSTPQPTASAHQTYDNPLAERYASRAMLELWSPQRKFSTWRRLWVALAEVQRELGLAISEAQIRAMSAHVETIDFAAAQAYETTLRHDVMAHVHAFGDQVPEARPIIHLGATSCYVTDNTDLILMRDALGMIRAQVAGVILTLGDFARRWRDLPCLGYTHFQPAQPLTVGKRATLWAYDLVHDLAELDHRIETLAFLGVKGTTGTQNSFLALFNGDHDKVRELDRRVAARFGFERLQPVSGQTYTRKLDARVLETLAGIAESGHRFGCDIRLLAHERELREPFESRQIGSSAMAYKRNPMRAERLCSLARYLRALPAAASETAATQWLERTLDDSAIRRIILPQGFLAADACLSLHHNIAAGLEVNPAVVARNLQRELPFMATEAILMAGVTAGGDRQELHEKIRVHSLAAADRLDQGERDNDLLERLANDPAFAQVDLVATLDPRRAVGRSPQQVDEFLETVVEPLRARFGDQRPTGRTIEV</sequence>
<feature type="domain" description="Adenylosuccinate lyase C-terminal" evidence="4">
    <location>
        <begin position="378"/>
        <end position="460"/>
    </location>
</feature>
<dbReference type="Proteomes" id="UP000008631">
    <property type="component" value="Chromosome"/>
</dbReference>
<dbReference type="Gene3D" id="1.10.40.30">
    <property type="entry name" value="Fumarase/aspartase (C-terminal domain)"/>
    <property type="match status" value="1"/>
</dbReference>
<accession>E8R0R7</accession>
<dbReference type="FunCoup" id="E8R0R7">
    <property type="interactions" value="511"/>
</dbReference>
<dbReference type="NCBIfam" id="TIGR00928">
    <property type="entry name" value="purB"/>
    <property type="match status" value="1"/>
</dbReference>
<reference evidence="5 6" key="1">
    <citation type="journal article" date="2011" name="Stand. Genomic Sci.">
        <title>Complete genome sequence of Isosphaera pallida type strain (IS1B).</title>
        <authorList>
            <consortium name="US DOE Joint Genome Institute (JGI-PGF)"/>
            <person name="Goker M."/>
            <person name="Cleland D."/>
            <person name="Saunders E."/>
            <person name="Lapidus A."/>
            <person name="Nolan M."/>
            <person name="Lucas S."/>
            <person name="Hammon N."/>
            <person name="Deshpande S."/>
            <person name="Cheng J.F."/>
            <person name="Tapia R."/>
            <person name="Han C."/>
            <person name="Goodwin L."/>
            <person name="Pitluck S."/>
            <person name="Liolios K."/>
            <person name="Pagani I."/>
            <person name="Ivanova N."/>
            <person name="Mavromatis K."/>
            <person name="Pati A."/>
            <person name="Chen A."/>
            <person name="Palaniappan K."/>
            <person name="Land M."/>
            <person name="Hauser L."/>
            <person name="Chang Y.J."/>
            <person name="Jeffries C.D."/>
            <person name="Detter J.C."/>
            <person name="Beck B."/>
            <person name="Woyke T."/>
            <person name="Bristow J."/>
            <person name="Eisen J.A."/>
            <person name="Markowitz V."/>
            <person name="Hugenholtz P."/>
            <person name="Kyrpides N.C."/>
            <person name="Klenk H.P."/>
        </authorList>
    </citation>
    <scope>NUCLEOTIDE SEQUENCE [LARGE SCALE GENOMIC DNA]</scope>
    <source>
        <strain evidence="6">ATCC 43644 / DSM 9630 / IS1B</strain>
    </source>
</reference>
<comment type="pathway">
    <text evidence="3">Purine metabolism; AMP biosynthesis via de novo pathway; AMP from IMP: step 2/2.</text>
</comment>
<dbReference type="PANTHER" id="PTHR43172:SF1">
    <property type="entry name" value="ADENYLOSUCCINATE LYASE"/>
    <property type="match status" value="1"/>
</dbReference>
<evidence type="ECO:0000313" key="5">
    <source>
        <dbReference type="EMBL" id="ADV61252.1"/>
    </source>
</evidence>
<dbReference type="PANTHER" id="PTHR43172">
    <property type="entry name" value="ADENYLOSUCCINATE LYASE"/>
    <property type="match status" value="1"/>
</dbReference>
<dbReference type="STRING" id="575540.Isop_0660"/>
<comment type="pathway">
    <text evidence="3">Purine metabolism; IMP biosynthesis via de novo pathway; 5-amino-1-(5-phospho-D-ribosyl)imidazole-4-carboxamide from 5-amino-1-(5-phospho-D-ribosyl)imidazole-4-carboxylate: step 2/2.</text>
</comment>
<dbReference type="RefSeq" id="WP_013563541.1">
    <property type="nucleotide sequence ID" value="NC_014962.1"/>
</dbReference>
<comment type="catalytic activity">
    <reaction evidence="3">
        <text>(2S)-2-[5-amino-1-(5-phospho-beta-D-ribosyl)imidazole-4-carboxamido]succinate = 5-amino-1-(5-phospho-beta-D-ribosyl)imidazole-4-carboxamide + fumarate</text>
        <dbReference type="Rhea" id="RHEA:23920"/>
        <dbReference type="ChEBI" id="CHEBI:29806"/>
        <dbReference type="ChEBI" id="CHEBI:58443"/>
        <dbReference type="ChEBI" id="CHEBI:58475"/>
        <dbReference type="EC" id="4.3.2.2"/>
    </reaction>
</comment>
<dbReference type="UniPathway" id="UPA00074">
    <property type="reaction ID" value="UER00132"/>
</dbReference>
<dbReference type="CDD" id="cd03302">
    <property type="entry name" value="Adenylsuccinate_lyase_2"/>
    <property type="match status" value="1"/>
</dbReference>
<keyword evidence="1 3" id="KW-0456">Lyase</keyword>
<evidence type="ECO:0000256" key="2">
    <source>
        <dbReference type="NCBIfam" id="TIGR00928"/>
    </source>
</evidence>
<dbReference type="Gene3D" id="1.20.200.10">
    <property type="entry name" value="Fumarase/aspartase (Central domain)"/>
    <property type="match status" value="1"/>
</dbReference>
<protein>
    <recommendedName>
        <fullName evidence="2 3">Adenylosuccinate lyase</fullName>
        <shortName evidence="3">ASL</shortName>
        <ecNumber evidence="2 3">4.3.2.2</ecNumber>
    </recommendedName>
    <alternativeName>
        <fullName evidence="3">Adenylosuccinase</fullName>
    </alternativeName>
</protein>
<dbReference type="Gene3D" id="1.10.275.60">
    <property type="match status" value="1"/>
</dbReference>
<dbReference type="GO" id="GO:0070626">
    <property type="term" value="F:(S)-2-(5-amino-1-(5-phospho-D-ribosyl)imidazole-4-carboxamido) succinate lyase (fumarate-forming) activity"/>
    <property type="evidence" value="ECO:0007669"/>
    <property type="project" value="TreeGrafter"/>
</dbReference>
<gene>
    <name evidence="5" type="ordered locus">Isop_0660</name>
</gene>
<dbReference type="SUPFAM" id="SSF48557">
    <property type="entry name" value="L-aspartase-like"/>
    <property type="match status" value="1"/>
</dbReference>
<name>E8R0R7_ISOPI</name>
<dbReference type="PROSITE" id="PS00163">
    <property type="entry name" value="FUMARATE_LYASES"/>
    <property type="match status" value="1"/>
</dbReference>
<dbReference type="InterPro" id="IPR020557">
    <property type="entry name" value="Fumarate_lyase_CS"/>
</dbReference>
<dbReference type="InterPro" id="IPR004769">
    <property type="entry name" value="Pur_lyase"/>
</dbReference>
<dbReference type="SMART" id="SM00998">
    <property type="entry name" value="ADSL_C"/>
    <property type="match status" value="1"/>
</dbReference>
<dbReference type="Pfam" id="PF10397">
    <property type="entry name" value="ADSL_C"/>
    <property type="match status" value="1"/>
</dbReference>
<dbReference type="GO" id="GO:0006189">
    <property type="term" value="P:'de novo' IMP biosynthetic process"/>
    <property type="evidence" value="ECO:0007669"/>
    <property type="project" value="UniProtKB-UniPathway"/>
</dbReference>
<dbReference type="GO" id="GO:0044208">
    <property type="term" value="P:'de novo' AMP biosynthetic process"/>
    <property type="evidence" value="ECO:0007669"/>
    <property type="project" value="UniProtKB-UniPathway"/>
</dbReference>
<dbReference type="AlphaFoldDB" id="E8R0R7"/>
<dbReference type="EC" id="4.3.2.2" evidence="2 3"/>
<dbReference type="InParanoid" id="E8R0R7"/>
<dbReference type="HOGENOM" id="CLU_030949_1_1_0"/>
<dbReference type="UniPathway" id="UPA00075">
    <property type="reaction ID" value="UER00336"/>
</dbReference>
<dbReference type="InterPro" id="IPR008948">
    <property type="entry name" value="L-Aspartase-like"/>
</dbReference>
<dbReference type="KEGG" id="ipa:Isop_0660"/>
<dbReference type="OrthoDB" id="9768878at2"/>
<dbReference type="InterPro" id="IPR019468">
    <property type="entry name" value="AdenyloSucc_lyase_C"/>
</dbReference>
<comment type="similarity">
    <text evidence="3">Belongs to the lyase 1 family. Adenylosuccinate lyase subfamily.</text>
</comment>
<evidence type="ECO:0000256" key="3">
    <source>
        <dbReference type="RuleBase" id="RU361172"/>
    </source>
</evidence>
<dbReference type="eggNOG" id="COG0015">
    <property type="taxonomic scope" value="Bacteria"/>
</dbReference>
<organism evidence="5 6">
    <name type="scientific">Isosphaera pallida (strain ATCC 43644 / DSM 9630 / IS1B)</name>
    <dbReference type="NCBI Taxonomy" id="575540"/>
    <lineage>
        <taxon>Bacteria</taxon>
        <taxon>Pseudomonadati</taxon>
        <taxon>Planctomycetota</taxon>
        <taxon>Planctomycetia</taxon>
        <taxon>Isosphaerales</taxon>
        <taxon>Isosphaeraceae</taxon>
        <taxon>Isosphaera</taxon>
    </lineage>
</organism>
<dbReference type="GO" id="GO:0004018">
    <property type="term" value="F:N6-(1,2-dicarboxyethyl)AMP AMP-lyase (fumarate-forming) activity"/>
    <property type="evidence" value="ECO:0007669"/>
    <property type="project" value="UniProtKB-UniRule"/>
</dbReference>
<proteinExistence type="inferred from homology"/>
<dbReference type="InterPro" id="IPR022761">
    <property type="entry name" value="Fumarate_lyase_N"/>
</dbReference>
<evidence type="ECO:0000313" key="6">
    <source>
        <dbReference type="Proteomes" id="UP000008631"/>
    </source>
</evidence>
<dbReference type="Pfam" id="PF00206">
    <property type="entry name" value="Lyase_1"/>
    <property type="match status" value="1"/>
</dbReference>